<dbReference type="AlphaFoldDB" id="A0A212LD42"/>
<reference evidence="2" key="1">
    <citation type="submission" date="2016-08" db="EMBL/GenBank/DDBJ databases">
        <authorList>
            <person name="Seilhamer J.J."/>
        </authorList>
    </citation>
    <scope>NUCLEOTIDE SEQUENCE</scope>
    <source>
        <strain evidence="2">86</strain>
    </source>
</reference>
<gene>
    <name evidence="2" type="ORF">KL86PLE_20066</name>
</gene>
<dbReference type="EMBL" id="FMJD01000006">
    <property type="protein sequence ID" value="SCM75398.1"/>
    <property type="molecule type" value="Genomic_DNA"/>
</dbReference>
<accession>A0A212LD42</accession>
<feature type="chain" id="PRO_5012239553" evidence="1">
    <location>
        <begin position="20"/>
        <end position="113"/>
    </location>
</feature>
<name>A0A212LD42_9HYPH</name>
<sequence length="113" mass="12135">MNRFLLFLAVLTFASAAYADDAVDLKVRQLAAAGVYISMCPTIEFGDGLAALVESAGLAKDDIRPGGRYSEMMTRHAAALKASTEMAGTDPCERGLQLYGPKGFAFRNLVKQK</sequence>
<feature type="signal peptide" evidence="1">
    <location>
        <begin position="1"/>
        <end position="19"/>
    </location>
</feature>
<organism evidence="2">
    <name type="scientific">uncultured Pleomorphomonas sp</name>
    <dbReference type="NCBI Taxonomy" id="442121"/>
    <lineage>
        <taxon>Bacteria</taxon>
        <taxon>Pseudomonadati</taxon>
        <taxon>Pseudomonadota</taxon>
        <taxon>Alphaproteobacteria</taxon>
        <taxon>Hyphomicrobiales</taxon>
        <taxon>Pleomorphomonadaceae</taxon>
        <taxon>Pleomorphomonas</taxon>
        <taxon>environmental samples</taxon>
    </lineage>
</organism>
<protein>
    <submittedName>
        <fullName evidence="2">Uncharacterized protein</fullName>
    </submittedName>
</protein>
<evidence type="ECO:0000256" key="1">
    <source>
        <dbReference type="SAM" id="SignalP"/>
    </source>
</evidence>
<proteinExistence type="predicted"/>
<keyword evidence="1" id="KW-0732">Signal</keyword>
<evidence type="ECO:0000313" key="2">
    <source>
        <dbReference type="EMBL" id="SCM75398.1"/>
    </source>
</evidence>